<dbReference type="InParanoid" id="S8DG16"/>
<accession>S8DG16</accession>
<dbReference type="AlphaFoldDB" id="S8DG16"/>
<feature type="compositionally biased region" description="Polar residues" evidence="1">
    <location>
        <begin position="348"/>
        <end position="357"/>
    </location>
</feature>
<feature type="region of interest" description="Disordered" evidence="1">
    <location>
        <begin position="317"/>
        <end position="357"/>
    </location>
</feature>
<evidence type="ECO:0000313" key="3">
    <source>
        <dbReference type="Proteomes" id="UP000015241"/>
    </source>
</evidence>
<organism evidence="2 3">
    <name type="scientific">Fomitopsis schrenkii</name>
    <name type="common">Brown rot fungus</name>
    <dbReference type="NCBI Taxonomy" id="2126942"/>
    <lineage>
        <taxon>Eukaryota</taxon>
        <taxon>Fungi</taxon>
        <taxon>Dikarya</taxon>
        <taxon>Basidiomycota</taxon>
        <taxon>Agaricomycotina</taxon>
        <taxon>Agaricomycetes</taxon>
        <taxon>Polyporales</taxon>
        <taxon>Fomitopsis</taxon>
    </lineage>
</organism>
<feature type="non-terminal residue" evidence="2">
    <location>
        <position position="1"/>
    </location>
</feature>
<dbReference type="EMBL" id="KE504506">
    <property type="protein sequence ID" value="EPS92526.1"/>
    <property type="molecule type" value="Genomic_DNA"/>
</dbReference>
<evidence type="ECO:0000256" key="1">
    <source>
        <dbReference type="SAM" id="MobiDB-lite"/>
    </source>
</evidence>
<evidence type="ECO:0000313" key="2">
    <source>
        <dbReference type="EMBL" id="EPS92526.1"/>
    </source>
</evidence>
<sequence length="357" mass="40053">HREIITSVVEVAKSQGLYTTPGSKLTKGKDGVLNKCLEMLRGGYAGEELVEFNVVNLEEILPESNQWGYTGPKHAFRLEELRVDEEAFKKIVAKFSHPLNAFLKGVGPLIAPNHVIGGEDTIFFGALRGFLLHFPIDDANAIALLEEAVEKHHSMEWWLKTPYAISLRDIYEEDVTDKVDKFLDMLWHDYRKSLSVIASVLVERNNLSPIVPLLFDQGLTEEQVTEHISLIKGFAKSLFDIERPPEMNEFIPELIKDCRTGALGTAYHRLVAHSTVKGQRPLLTYSLEKNSVRFDVNDKNACDEAIDTYMTAAIANEAKKRKRSGSLDVDDEIRHRPPPPPPPRSSSVQEQQAGPAS</sequence>
<proteinExistence type="predicted"/>
<gene>
    <name evidence="2" type="ORF">FOMPIDRAFT_1020997</name>
</gene>
<dbReference type="HOGENOM" id="CLU_777458_0_0_1"/>
<protein>
    <submittedName>
        <fullName evidence="2">Uncharacterized protein</fullName>
    </submittedName>
</protein>
<dbReference type="Proteomes" id="UP000015241">
    <property type="component" value="Unassembled WGS sequence"/>
</dbReference>
<name>S8DG16_FOMSC</name>
<reference evidence="2 3" key="1">
    <citation type="journal article" date="2012" name="Science">
        <title>The Paleozoic origin of enzymatic lignin decomposition reconstructed from 31 fungal genomes.</title>
        <authorList>
            <person name="Floudas D."/>
            <person name="Binder M."/>
            <person name="Riley R."/>
            <person name="Barry K."/>
            <person name="Blanchette R.A."/>
            <person name="Henrissat B."/>
            <person name="Martinez A.T."/>
            <person name="Otillar R."/>
            <person name="Spatafora J.W."/>
            <person name="Yadav J.S."/>
            <person name="Aerts A."/>
            <person name="Benoit I."/>
            <person name="Boyd A."/>
            <person name="Carlson A."/>
            <person name="Copeland A."/>
            <person name="Coutinho P.M."/>
            <person name="de Vries R.P."/>
            <person name="Ferreira P."/>
            <person name="Findley K."/>
            <person name="Foster B."/>
            <person name="Gaskell J."/>
            <person name="Glotzer D."/>
            <person name="Gorecki P."/>
            <person name="Heitman J."/>
            <person name="Hesse C."/>
            <person name="Hori C."/>
            <person name="Igarashi K."/>
            <person name="Jurgens J.A."/>
            <person name="Kallen N."/>
            <person name="Kersten P."/>
            <person name="Kohler A."/>
            <person name="Kuees U."/>
            <person name="Kumar T.K.A."/>
            <person name="Kuo A."/>
            <person name="LaButti K."/>
            <person name="Larrondo L.F."/>
            <person name="Lindquist E."/>
            <person name="Ling A."/>
            <person name="Lombard V."/>
            <person name="Lucas S."/>
            <person name="Lundell T."/>
            <person name="Martin R."/>
            <person name="McLaughlin D.J."/>
            <person name="Morgenstern I."/>
            <person name="Morin E."/>
            <person name="Murat C."/>
            <person name="Nagy L.G."/>
            <person name="Nolan M."/>
            <person name="Ohm R.A."/>
            <person name="Patyshakuliyeva A."/>
            <person name="Rokas A."/>
            <person name="Ruiz-Duenas F.J."/>
            <person name="Sabat G."/>
            <person name="Salamov A."/>
            <person name="Samejima M."/>
            <person name="Schmutz J."/>
            <person name="Slot J.C."/>
            <person name="St John F."/>
            <person name="Stenlid J."/>
            <person name="Sun H."/>
            <person name="Sun S."/>
            <person name="Syed K."/>
            <person name="Tsang A."/>
            <person name="Wiebenga A."/>
            <person name="Young D."/>
            <person name="Pisabarro A."/>
            <person name="Eastwood D.C."/>
            <person name="Martin F."/>
            <person name="Cullen D."/>
            <person name="Grigoriev I.V."/>
            <person name="Hibbett D.S."/>
        </authorList>
    </citation>
    <scope>NUCLEOTIDE SEQUENCE</scope>
    <source>
        <strain evidence="3">FP-58527</strain>
    </source>
</reference>
<keyword evidence="3" id="KW-1185">Reference proteome</keyword>